<evidence type="ECO:0000313" key="12">
    <source>
        <dbReference type="Proteomes" id="UP001182556"/>
    </source>
</evidence>
<dbReference type="EMBL" id="JAODAN010000002">
    <property type="protein sequence ID" value="KAK1926126.1"/>
    <property type="molecule type" value="Genomic_DNA"/>
</dbReference>
<feature type="compositionally biased region" description="Polar residues" evidence="9">
    <location>
        <begin position="909"/>
        <end position="922"/>
    </location>
</feature>
<protein>
    <recommendedName>
        <fullName evidence="10">Nudix hydrolase domain-containing protein</fullName>
    </recommendedName>
</protein>
<dbReference type="PANTHER" id="PTHR23114:SF17">
    <property type="entry name" value="M7GPPPN-MRNA HYDROLASE"/>
    <property type="match status" value="1"/>
</dbReference>
<dbReference type="SMART" id="SM01125">
    <property type="entry name" value="DCP2"/>
    <property type="match status" value="1"/>
</dbReference>
<keyword evidence="6" id="KW-0378">Hydrolase</keyword>
<evidence type="ECO:0000256" key="1">
    <source>
        <dbReference type="ARBA" id="ARBA00001936"/>
    </source>
</evidence>
<feature type="region of interest" description="Disordered" evidence="9">
    <location>
        <begin position="552"/>
        <end position="761"/>
    </location>
</feature>
<feature type="compositionally biased region" description="Low complexity" evidence="9">
    <location>
        <begin position="11"/>
        <end position="34"/>
    </location>
</feature>
<evidence type="ECO:0000256" key="6">
    <source>
        <dbReference type="ARBA" id="ARBA00022801"/>
    </source>
</evidence>
<keyword evidence="7" id="KW-0694">RNA-binding</keyword>
<feature type="region of interest" description="Disordered" evidence="9">
    <location>
        <begin position="1"/>
        <end position="49"/>
    </location>
</feature>
<dbReference type="Pfam" id="PF00293">
    <property type="entry name" value="NUDIX"/>
    <property type="match status" value="1"/>
</dbReference>
<reference evidence="11" key="1">
    <citation type="submission" date="2023-02" db="EMBL/GenBank/DDBJ databases">
        <title>Identification and recombinant expression of a fungal hydrolase from Papiliotrema laurentii that hydrolyzes apple cutin and clears colloidal polyester polyurethane.</title>
        <authorList>
            <consortium name="DOE Joint Genome Institute"/>
            <person name="Roman V.A."/>
            <person name="Bojanowski C."/>
            <person name="Crable B.R."/>
            <person name="Wagner D.N."/>
            <person name="Hung C.S."/>
            <person name="Nadeau L.J."/>
            <person name="Schratz L."/>
            <person name="Haridas S."/>
            <person name="Pangilinan J."/>
            <person name="Lipzen A."/>
            <person name="Na H."/>
            <person name="Yan M."/>
            <person name="Ng V."/>
            <person name="Grigoriev I.V."/>
            <person name="Spatafora J.W."/>
            <person name="Barlow D."/>
            <person name="Biffinger J."/>
            <person name="Kelley-Loughnane N."/>
            <person name="Varaljay V.A."/>
            <person name="Crookes-Goodson W.J."/>
        </authorList>
    </citation>
    <scope>NUCLEOTIDE SEQUENCE</scope>
    <source>
        <strain evidence="11">5307AH</strain>
    </source>
</reference>
<organism evidence="11 12">
    <name type="scientific">Papiliotrema laurentii</name>
    <name type="common">Cryptococcus laurentii</name>
    <dbReference type="NCBI Taxonomy" id="5418"/>
    <lineage>
        <taxon>Eukaryota</taxon>
        <taxon>Fungi</taxon>
        <taxon>Dikarya</taxon>
        <taxon>Basidiomycota</taxon>
        <taxon>Agaricomycotina</taxon>
        <taxon>Tremellomycetes</taxon>
        <taxon>Tremellales</taxon>
        <taxon>Rhynchogastremaceae</taxon>
        <taxon>Papiliotrema</taxon>
    </lineage>
</organism>
<dbReference type="Gene3D" id="1.10.10.1050">
    <property type="entry name" value="Dcp2, box A domain"/>
    <property type="match status" value="1"/>
</dbReference>
<feature type="region of interest" description="Disordered" evidence="9">
    <location>
        <begin position="289"/>
        <end position="351"/>
    </location>
</feature>
<evidence type="ECO:0000259" key="10">
    <source>
        <dbReference type="PROSITE" id="PS51462"/>
    </source>
</evidence>
<dbReference type="GO" id="GO:0140933">
    <property type="term" value="F:5'-(N(7)-methylguanosine 5'-triphospho)-[mRNA] hydrolase activity"/>
    <property type="evidence" value="ECO:0007669"/>
    <property type="project" value="InterPro"/>
</dbReference>
<dbReference type="GO" id="GO:0030145">
    <property type="term" value="F:manganese ion binding"/>
    <property type="evidence" value="ECO:0007669"/>
    <property type="project" value="InterPro"/>
</dbReference>
<dbReference type="InterPro" id="IPR036189">
    <property type="entry name" value="DCP2_BoxA_sf"/>
</dbReference>
<evidence type="ECO:0000256" key="7">
    <source>
        <dbReference type="ARBA" id="ARBA00022884"/>
    </source>
</evidence>
<dbReference type="GO" id="GO:0000184">
    <property type="term" value="P:nuclear-transcribed mRNA catabolic process, nonsense-mediated decay"/>
    <property type="evidence" value="ECO:0007669"/>
    <property type="project" value="InterPro"/>
</dbReference>
<evidence type="ECO:0000256" key="9">
    <source>
        <dbReference type="SAM" id="MobiDB-lite"/>
    </source>
</evidence>
<dbReference type="SUPFAM" id="SSF140586">
    <property type="entry name" value="Dcp2 domain-like"/>
    <property type="match status" value="1"/>
</dbReference>
<dbReference type="AlphaFoldDB" id="A0AAD9FU31"/>
<feature type="region of interest" description="Disordered" evidence="9">
    <location>
        <begin position="477"/>
        <end position="538"/>
    </location>
</feature>
<evidence type="ECO:0000256" key="4">
    <source>
        <dbReference type="ARBA" id="ARBA00022490"/>
    </source>
</evidence>
<feature type="compositionally biased region" description="Polar residues" evidence="9">
    <location>
        <begin position="870"/>
        <end position="880"/>
    </location>
</feature>
<name>A0AAD9FU31_PAPLA</name>
<dbReference type="InterPro" id="IPR000086">
    <property type="entry name" value="NUDIX_hydrolase_dom"/>
</dbReference>
<feature type="compositionally biased region" description="Low complexity" evidence="9">
    <location>
        <begin position="860"/>
        <end position="869"/>
    </location>
</feature>
<dbReference type="Proteomes" id="UP001182556">
    <property type="component" value="Unassembled WGS sequence"/>
</dbReference>
<dbReference type="GO" id="GO:0000932">
    <property type="term" value="C:P-body"/>
    <property type="evidence" value="ECO:0007669"/>
    <property type="project" value="TreeGrafter"/>
</dbReference>
<keyword evidence="12" id="KW-1185">Reference proteome</keyword>
<accession>A0AAD9FU31</accession>
<evidence type="ECO:0000313" key="11">
    <source>
        <dbReference type="EMBL" id="KAK1926126.1"/>
    </source>
</evidence>
<dbReference type="SUPFAM" id="SSF55811">
    <property type="entry name" value="Nudix"/>
    <property type="match status" value="1"/>
</dbReference>
<feature type="compositionally biased region" description="Low complexity" evidence="9">
    <location>
        <begin position="619"/>
        <end position="652"/>
    </location>
</feature>
<evidence type="ECO:0000256" key="3">
    <source>
        <dbReference type="ARBA" id="ARBA00005279"/>
    </source>
</evidence>
<dbReference type="InterPro" id="IPR020084">
    <property type="entry name" value="NUDIX_hydrolase_CS"/>
</dbReference>
<dbReference type="CDD" id="cd03672">
    <property type="entry name" value="NUDIX_Dcp2p_Nudt20"/>
    <property type="match status" value="1"/>
</dbReference>
<dbReference type="InterPro" id="IPR015797">
    <property type="entry name" value="NUDIX_hydrolase-like_dom_sf"/>
</dbReference>
<dbReference type="Pfam" id="PF05026">
    <property type="entry name" value="DCP2"/>
    <property type="match status" value="1"/>
</dbReference>
<comment type="caution">
    <text evidence="11">The sequence shown here is derived from an EMBL/GenBank/DDBJ whole genome shotgun (WGS) entry which is preliminary data.</text>
</comment>
<dbReference type="GO" id="GO:0003723">
    <property type="term" value="F:RNA binding"/>
    <property type="evidence" value="ECO:0007669"/>
    <property type="project" value="UniProtKB-KW"/>
</dbReference>
<feature type="compositionally biased region" description="Pro residues" evidence="9">
    <location>
        <begin position="653"/>
        <end position="667"/>
    </location>
</feature>
<dbReference type="PROSITE" id="PS51462">
    <property type="entry name" value="NUDIX"/>
    <property type="match status" value="1"/>
</dbReference>
<feature type="compositionally biased region" description="Pro residues" evidence="9">
    <location>
        <begin position="724"/>
        <end position="733"/>
    </location>
</feature>
<dbReference type="FunFam" id="3.90.79.10:FF:000003">
    <property type="entry name" value="M7GpppN-mRNA hydrolase isoform 2"/>
    <property type="match status" value="1"/>
</dbReference>
<dbReference type="PROSITE" id="PS00893">
    <property type="entry name" value="NUDIX_BOX"/>
    <property type="match status" value="1"/>
</dbReference>
<comment type="cofactor">
    <cofactor evidence="1">
        <name>Mn(2+)</name>
        <dbReference type="ChEBI" id="CHEBI:29035"/>
    </cofactor>
</comment>
<evidence type="ECO:0000256" key="2">
    <source>
        <dbReference type="ARBA" id="ARBA00004496"/>
    </source>
</evidence>
<feature type="domain" description="Nudix hydrolase" evidence="10">
    <location>
        <begin position="146"/>
        <end position="280"/>
    </location>
</feature>
<gene>
    <name evidence="11" type="ORF">DB88DRAFT_480777</name>
</gene>
<keyword evidence="5" id="KW-0479">Metal-binding</keyword>
<keyword evidence="8" id="KW-0464">Manganese</keyword>
<evidence type="ECO:0000256" key="5">
    <source>
        <dbReference type="ARBA" id="ARBA00022723"/>
    </source>
</evidence>
<dbReference type="InterPro" id="IPR007722">
    <property type="entry name" value="DCP2_BoxA"/>
</dbReference>
<sequence>MSRDLPPHLYPIDPSSSLRPSSSTPTLAPTPGTLQARVKDEDPDEMDLGDEENVFRDMSFDEILEDLNARFLINLPKEETSLVRVYWQAEQAHWFYEDYLRPLNPLLPQMSQRHFTHLIIASSPLYSYLSSDDYDAVWDEYCRYKRMVPCCGAILINTHGDKALMVRGWKSNAGWCFPRGKINSEESEVACAIREVEEETGFDLTGRINPKDKIQTQISAQTVTMFIVAGIDESTTFQTQTRKEIGAIEWVPLVDLPTWTGKRGPKTTAEKGKKKFYNVTPFVGPLKRWMSEHGLNPHPKRRAQPRSNQDSASHRPLEPFQFDASTSTSPQPAPRNVPVLAGGNDHGKDTTALDNLFHRFIHKQEQEQTIDTPGQYGKENKAGLERLFGNLDVLKQEDQAVPTHPRDQQTQQKMEDDALARLLGGLSTTPAPQSQPTTAIHPPTEKAAKLLSMLNPAAPRPAPAPMHQASLLALLSPKQAPPQPGSLPLSQPEIGLHQNGKPLSLPTSPKPDTNTRTPDASSSTAARGGMTAEERTKRQRALLEQITAGVGIDVPSLPMPPTSLGGDYRQASDQSQRPVPHPMLNTLSAPRQPPRPEHGYTTEASPMRVPPPSYDLLHALPASSTASQAAPAPAPAFPQSSRHQGPSAGSQPHLPPPPGHQPPPPQMPNQLSGYAHQAHAPPPTVPLGFNESNMPGGPHPNAPTAAVSDQQHNLLNLLRKQPGKPNPPNPANPPSNGQDGLPGTSAPHVSQSQFGGVPLPVQGYRSASQLFPPQSNYPSHAYPSSAVIGAGPASAGLLNGGHAGHGVHGSHPLPVRPQTLGPPHPTHPTHQANHGYGGMNPSSGLNMSFAPHAPHPPNVPHFNVNAPNNGAQQVGSQPNLPQGLGQVYTVAPPHGVASPPNHLPHALSGVSQRTPPRNTSGSYHHPVPRPPNSQAGTLLGMLNEGR</sequence>
<comment type="similarity">
    <text evidence="3">Belongs to the Nudix hydrolase family. DCP2 subfamily.</text>
</comment>
<evidence type="ECO:0000256" key="8">
    <source>
        <dbReference type="ARBA" id="ARBA00023211"/>
    </source>
</evidence>
<dbReference type="Gene3D" id="3.90.79.10">
    <property type="entry name" value="Nucleoside Triphosphate Pyrophosphohydrolase"/>
    <property type="match status" value="1"/>
</dbReference>
<feature type="region of interest" description="Disordered" evidence="9">
    <location>
        <begin position="799"/>
        <end position="946"/>
    </location>
</feature>
<proteinExistence type="inferred from homology"/>
<dbReference type="InterPro" id="IPR044099">
    <property type="entry name" value="Dcp2_NUDIX"/>
</dbReference>
<feature type="compositionally biased region" description="Polar residues" evidence="9">
    <location>
        <begin position="505"/>
        <end position="525"/>
    </location>
</feature>
<keyword evidence="4" id="KW-0963">Cytoplasm</keyword>
<comment type="subcellular location">
    <subcellularLocation>
        <location evidence="2">Cytoplasm</location>
    </subcellularLocation>
</comment>
<dbReference type="GO" id="GO:0000290">
    <property type="term" value="P:deadenylation-dependent decapping of nuclear-transcribed mRNA"/>
    <property type="evidence" value="ECO:0007669"/>
    <property type="project" value="InterPro"/>
</dbReference>
<dbReference type="PANTHER" id="PTHR23114">
    <property type="entry name" value="M7GPPPN-MRNA HYDROLASE"/>
    <property type="match status" value="1"/>
</dbReference>